<name>A0A261UCT0_9BORD</name>
<dbReference type="InterPro" id="IPR023393">
    <property type="entry name" value="START-like_dom_sf"/>
</dbReference>
<keyword evidence="3" id="KW-1185">Reference proteome</keyword>
<dbReference type="Pfam" id="PF06240">
    <property type="entry name" value="COXG"/>
    <property type="match status" value="1"/>
</dbReference>
<feature type="transmembrane region" description="Helical" evidence="1">
    <location>
        <begin position="185"/>
        <end position="207"/>
    </location>
</feature>
<sequence length="208" mass="21913">MLIDGSKTLAADRTAVWQALGDADFLRATIPDCKTLQAIDADRYAATLVSAVGPVRATFDVTFRREVETAMQSYVLVGEGNGGMAGSAAGRIRIELSDMPGGTLLTYSAETTINGKLAQLGSRLIDHAARKFSERFFQNVQKRLASPAEPIATTRAARAEAPGAMGPGWTSGTPEPVAAARGSSLAWWLPLACGLGCFAGTFLGSYLR</sequence>
<dbReference type="OrthoDB" id="9787428at2"/>
<reference evidence="3" key="1">
    <citation type="submission" date="2017-05" db="EMBL/GenBank/DDBJ databases">
        <title>Complete and WGS of Bordetella genogroups.</title>
        <authorList>
            <person name="Spilker T."/>
            <person name="Lipuma J."/>
        </authorList>
    </citation>
    <scope>NUCLEOTIDE SEQUENCE [LARGE SCALE GENOMIC DNA]</scope>
    <source>
        <strain evidence="3">AU8856</strain>
    </source>
</reference>
<keyword evidence="1" id="KW-0472">Membrane</keyword>
<dbReference type="InterPro" id="IPR010419">
    <property type="entry name" value="CO_DH_gsu"/>
</dbReference>
<protein>
    <recommendedName>
        <fullName evidence="4">Carbon monoxide dehydrogenase</fullName>
    </recommendedName>
</protein>
<comment type="caution">
    <text evidence="2">The sequence shown here is derived from an EMBL/GenBank/DDBJ whole genome shotgun (WGS) entry which is preliminary data.</text>
</comment>
<dbReference type="CDD" id="cd05018">
    <property type="entry name" value="CoxG"/>
    <property type="match status" value="1"/>
</dbReference>
<dbReference type="PANTHER" id="PTHR38588">
    <property type="entry name" value="BLL0334 PROTEIN"/>
    <property type="match status" value="1"/>
</dbReference>
<dbReference type="AlphaFoldDB" id="A0A261UCT0"/>
<evidence type="ECO:0000313" key="3">
    <source>
        <dbReference type="Proteomes" id="UP000215767"/>
    </source>
</evidence>
<dbReference type="Gene3D" id="3.30.530.20">
    <property type="match status" value="1"/>
</dbReference>
<accession>A0A261UCT0</accession>
<dbReference type="SUPFAM" id="SSF55961">
    <property type="entry name" value="Bet v1-like"/>
    <property type="match status" value="1"/>
</dbReference>
<dbReference type="Proteomes" id="UP000215767">
    <property type="component" value="Unassembled WGS sequence"/>
</dbReference>
<proteinExistence type="predicted"/>
<dbReference type="RefSeq" id="WP_094841157.1">
    <property type="nucleotide sequence ID" value="NZ_NEVS01000004.1"/>
</dbReference>
<dbReference type="PANTHER" id="PTHR38588:SF1">
    <property type="entry name" value="BLL0334 PROTEIN"/>
    <property type="match status" value="1"/>
</dbReference>
<gene>
    <name evidence="2" type="ORF">CAL28_09465</name>
</gene>
<evidence type="ECO:0000256" key="1">
    <source>
        <dbReference type="SAM" id="Phobius"/>
    </source>
</evidence>
<organism evidence="2 3">
    <name type="scientific">Bordetella genomosp. 11</name>
    <dbReference type="NCBI Taxonomy" id="1416808"/>
    <lineage>
        <taxon>Bacteria</taxon>
        <taxon>Pseudomonadati</taxon>
        <taxon>Pseudomonadota</taxon>
        <taxon>Betaproteobacteria</taxon>
        <taxon>Burkholderiales</taxon>
        <taxon>Alcaligenaceae</taxon>
        <taxon>Bordetella</taxon>
    </lineage>
</organism>
<keyword evidence="1" id="KW-1133">Transmembrane helix</keyword>
<evidence type="ECO:0000313" key="2">
    <source>
        <dbReference type="EMBL" id="OZI59728.1"/>
    </source>
</evidence>
<evidence type="ECO:0008006" key="4">
    <source>
        <dbReference type="Google" id="ProtNLM"/>
    </source>
</evidence>
<dbReference type="EMBL" id="NEVS01000004">
    <property type="protein sequence ID" value="OZI59728.1"/>
    <property type="molecule type" value="Genomic_DNA"/>
</dbReference>
<keyword evidence="1" id="KW-0812">Transmembrane</keyword>